<sequence>MKAGTDIAQIGSLVGDPARANMLAALMGGTALTASELALEAGVTSPTASTHLAKLVDGGLVRVKRQGRHRYYALADESVAGMLETIMGVAATLGPKRVLPGPGDKALREARLCYDHLAGEAGVAMLESFVDRGFVRLDRETAALSPAGSRFFADFGIDIEAMSHKRRPVCRICLDWSVRRWHLAGGLGAAILEHMMRAGWVRREKDSRILRFTPAGRREFDLFLHQ</sequence>
<dbReference type="GO" id="GO:0097063">
    <property type="term" value="F:cadmium ion sensor activity"/>
    <property type="evidence" value="ECO:0007669"/>
    <property type="project" value="TreeGrafter"/>
</dbReference>
<dbReference type="SUPFAM" id="SSF46785">
    <property type="entry name" value="Winged helix' DNA-binding domain"/>
    <property type="match status" value="1"/>
</dbReference>
<feature type="domain" description="HTH arsR-type" evidence="1">
    <location>
        <begin position="1"/>
        <end position="94"/>
    </location>
</feature>
<dbReference type="Gene3D" id="1.10.10.10">
    <property type="entry name" value="Winged helix-like DNA-binding domain superfamily/Winged helix DNA-binding domain"/>
    <property type="match status" value="1"/>
</dbReference>
<dbReference type="PROSITE" id="PS50987">
    <property type="entry name" value="HTH_ARSR_2"/>
    <property type="match status" value="1"/>
</dbReference>
<evidence type="ECO:0000259" key="1">
    <source>
        <dbReference type="PROSITE" id="PS50987"/>
    </source>
</evidence>
<protein>
    <submittedName>
        <fullName evidence="2">Winged helix-turn-helix domain-containing protein</fullName>
    </submittedName>
</protein>
<dbReference type="GO" id="GO:0010288">
    <property type="term" value="P:response to lead ion"/>
    <property type="evidence" value="ECO:0007669"/>
    <property type="project" value="TreeGrafter"/>
</dbReference>
<dbReference type="GO" id="GO:0046686">
    <property type="term" value="P:response to cadmium ion"/>
    <property type="evidence" value="ECO:0007669"/>
    <property type="project" value="TreeGrafter"/>
</dbReference>
<evidence type="ECO:0000313" key="2">
    <source>
        <dbReference type="EMBL" id="MCT8990032.1"/>
    </source>
</evidence>
<dbReference type="Proteomes" id="UP001149009">
    <property type="component" value="Unassembled WGS sequence"/>
</dbReference>
<dbReference type="AlphaFoldDB" id="A0A9X2X9C0"/>
<dbReference type="SMART" id="SM00418">
    <property type="entry name" value="HTH_ARSR"/>
    <property type="match status" value="1"/>
</dbReference>
<dbReference type="InterPro" id="IPR052543">
    <property type="entry name" value="HTH_Metal-responsive_Reg"/>
</dbReference>
<proteinExistence type="predicted"/>
<accession>A0A9X2X9C0</accession>
<dbReference type="GO" id="GO:0003700">
    <property type="term" value="F:DNA-binding transcription factor activity"/>
    <property type="evidence" value="ECO:0007669"/>
    <property type="project" value="InterPro"/>
</dbReference>
<dbReference type="CDD" id="cd00090">
    <property type="entry name" value="HTH_ARSR"/>
    <property type="match status" value="1"/>
</dbReference>
<dbReference type="InterPro" id="IPR011991">
    <property type="entry name" value="ArsR-like_HTH"/>
</dbReference>
<dbReference type="InterPro" id="IPR036390">
    <property type="entry name" value="WH_DNA-bd_sf"/>
</dbReference>
<dbReference type="PANTHER" id="PTHR39168">
    <property type="entry name" value="TRANSCRIPTIONAL REGULATOR-RELATED"/>
    <property type="match status" value="1"/>
</dbReference>
<evidence type="ECO:0000313" key="3">
    <source>
        <dbReference type="Proteomes" id="UP001149009"/>
    </source>
</evidence>
<dbReference type="InterPro" id="IPR001845">
    <property type="entry name" value="HTH_ArsR_DNA-bd_dom"/>
</dbReference>
<dbReference type="InterPro" id="IPR036388">
    <property type="entry name" value="WH-like_DNA-bd_sf"/>
</dbReference>
<dbReference type="NCBIfam" id="NF033788">
    <property type="entry name" value="HTH_metalloreg"/>
    <property type="match status" value="1"/>
</dbReference>
<dbReference type="PRINTS" id="PR00778">
    <property type="entry name" value="HTHARSR"/>
</dbReference>
<dbReference type="Pfam" id="PF12840">
    <property type="entry name" value="HTH_20"/>
    <property type="match status" value="1"/>
</dbReference>
<keyword evidence="3" id="KW-1185">Reference proteome</keyword>
<dbReference type="GO" id="GO:0003677">
    <property type="term" value="F:DNA binding"/>
    <property type="evidence" value="ECO:0007669"/>
    <property type="project" value="TreeGrafter"/>
</dbReference>
<dbReference type="RefSeq" id="WP_261514880.1">
    <property type="nucleotide sequence ID" value="NZ_JAODNV010000007.1"/>
</dbReference>
<dbReference type="PANTHER" id="PTHR39168:SF1">
    <property type="entry name" value="TRANSCRIPTIONAL REGULATORY PROTEIN"/>
    <property type="match status" value="1"/>
</dbReference>
<comment type="caution">
    <text evidence="2">The sequence shown here is derived from an EMBL/GenBank/DDBJ whole genome shotgun (WGS) entry which is preliminary data.</text>
</comment>
<reference evidence="2" key="1">
    <citation type="submission" date="2022-08" db="EMBL/GenBank/DDBJ databases">
        <title>Chelativorans sichuanense sp. nov., a paraffin oil-degrading bacterium isolated from a mixture of oil-based drill cuttings and paddy soil.</title>
        <authorList>
            <person name="Yu J."/>
            <person name="Liu H."/>
            <person name="Chen Q."/>
        </authorList>
    </citation>
    <scope>NUCLEOTIDE SEQUENCE</scope>
    <source>
        <strain evidence="2">SCAU 2101</strain>
    </source>
</reference>
<name>A0A9X2X9C0_9HYPH</name>
<organism evidence="2 3">
    <name type="scientific">Chelativorans petroleitrophicus</name>
    <dbReference type="NCBI Taxonomy" id="2975484"/>
    <lineage>
        <taxon>Bacteria</taxon>
        <taxon>Pseudomonadati</taxon>
        <taxon>Pseudomonadota</taxon>
        <taxon>Alphaproteobacteria</taxon>
        <taxon>Hyphomicrobiales</taxon>
        <taxon>Phyllobacteriaceae</taxon>
        <taxon>Chelativorans</taxon>
    </lineage>
</organism>
<dbReference type="GO" id="GO:0032791">
    <property type="term" value="F:lead ion binding"/>
    <property type="evidence" value="ECO:0007669"/>
    <property type="project" value="TreeGrafter"/>
</dbReference>
<gene>
    <name evidence="2" type="ORF">NYR54_06955</name>
</gene>
<dbReference type="EMBL" id="JAODNV010000007">
    <property type="protein sequence ID" value="MCT8990032.1"/>
    <property type="molecule type" value="Genomic_DNA"/>
</dbReference>